<feature type="domain" description="DNA mismatch repair proteins mutS family" evidence="4">
    <location>
        <begin position="261"/>
        <end position="447"/>
    </location>
</feature>
<gene>
    <name evidence="5" type="ORF">D7322_15440</name>
</gene>
<dbReference type="GO" id="GO:0005829">
    <property type="term" value="C:cytosol"/>
    <property type="evidence" value="ECO:0007669"/>
    <property type="project" value="TreeGrafter"/>
</dbReference>
<dbReference type="Proteomes" id="UP000282423">
    <property type="component" value="Unassembled WGS sequence"/>
</dbReference>
<dbReference type="EMBL" id="RBWS01000011">
    <property type="protein sequence ID" value="RKO70664.1"/>
    <property type="molecule type" value="Genomic_DNA"/>
</dbReference>
<accession>A0A420VWD1</accession>
<reference evidence="5 6" key="1">
    <citation type="submission" date="2018-10" db="EMBL/GenBank/DDBJ databases">
        <title>Sphingobacterium sp. M05W1-28.</title>
        <authorList>
            <person name="Cai H."/>
        </authorList>
    </citation>
    <scope>NUCLEOTIDE SEQUENCE [LARGE SCALE GENOMIC DNA]</scope>
    <source>
        <strain evidence="5 6">M05W1-28</strain>
    </source>
</reference>
<dbReference type="InterPro" id="IPR007696">
    <property type="entry name" value="DNA_mismatch_repair_MutS_core"/>
</dbReference>
<dbReference type="SUPFAM" id="SSF52540">
    <property type="entry name" value="P-loop containing nucleoside triphosphate hydrolases"/>
    <property type="match status" value="1"/>
</dbReference>
<dbReference type="Gene3D" id="1.10.1420.10">
    <property type="match status" value="1"/>
</dbReference>
<dbReference type="InterPro" id="IPR036187">
    <property type="entry name" value="DNA_mismatch_repair_MutS_sf"/>
</dbReference>
<sequence>MSFIIDKQTLQDLNISGKYKRDSIFSLYNKTETFGGEQLLEKLFEQPLADSEAIRRRSTLISFFRRLPRRFQIRPEDLDTAQSYTNSYSGRGLNVALLRAARRQLLAVLGLKEEKKHTESGIRATFRIMLELASYLSLLQEHDTDGLLQDSIFEQSWLHSEHSLLLQLQQQIDSHTDTLPLVLAARCDYQLRYRWAREIQQSLSAIYHIDLYQSIAEVANQRHFVQAEVLPPDQQAIELHEVYHPAIPDAVGNDLQFNGSHNLIFLTGANMAGKSTYMKSFGIAIYLAHLGLPVAAAKMRFSVKDGLYSSINVADNIDLGHSHYYAEVLRVKKVATYVSQGKNMVIIFDELFKGTNVKDAFEATLTVTRAFQQHHNCQYLISTHIVEVGEQLQQDNSNIQFVYMPTTMRGQVPYYSYRSANGISSDKHGMVLIHKEKVLELLEQNSKNI</sequence>
<dbReference type="InterPro" id="IPR045076">
    <property type="entry name" value="MutS"/>
</dbReference>
<dbReference type="SUPFAM" id="SSF48334">
    <property type="entry name" value="DNA repair protein MutS, domain III"/>
    <property type="match status" value="1"/>
</dbReference>
<protein>
    <submittedName>
        <fullName evidence="5">DNA mismatch repair protein</fullName>
    </submittedName>
</protein>
<evidence type="ECO:0000313" key="5">
    <source>
        <dbReference type="EMBL" id="RKO70664.1"/>
    </source>
</evidence>
<keyword evidence="2" id="KW-0067">ATP-binding</keyword>
<evidence type="ECO:0000313" key="6">
    <source>
        <dbReference type="Proteomes" id="UP000282423"/>
    </source>
</evidence>
<evidence type="ECO:0000259" key="4">
    <source>
        <dbReference type="SMART" id="SM00534"/>
    </source>
</evidence>
<dbReference type="SMART" id="SM00534">
    <property type="entry name" value="MUTSac"/>
    <property type="match status" value="1"/>
</dbReference>
<dbReference type="OrthoDB" id="1097361at2"/>
<dbReference type="Gene3D" id="3.40.50.300">
    <property type="entry name" value="P-loop containing nucleotide triphosphate hydrolases"/>
    <property type="match status" value="1"/>
</dbReference>
<dbReference type="Pfam" id="PF00488">
    <property type="entry name" value="MutS_V"/>
    <property type="match status" value="1"/>
</dbReference>
<keyword evidence="1" id="KW-0547">Nucleotide-binding</keyword>
<dbReference type="InterPro" id="IPR000432">
    <property type="entry name" value="DNA_mismatch_repair_MutS_C"/>
</dbReference>
<evidence type="ECO:0000256" key="3">
    <source>
        <dbReference type="ARBA" id="ARBA00023125"/>
    </source>
</evidence>
<keyword evidence="6" id="KW-1185">Reference proteome</keyword>
<comment type="caution">
    <text evidence="5">The sequence shown here is derived from an EMBL/GenBank/DDBJ whole genome shotgun (WGS) entry which is preliminary data.</text>
</comment>
<dbReference type="GO" id="GO:0140664">
    <property type="term" value="F:ATP-dependent DNA damage sensor activity"/>
    <property type="evidence" value="ECO:0007669"/>
    <property type="project" value="InterPro"/>
</dbReference>
<name>A0A420VWD1_9SPHI</name>
<dbReference type="AlphaFoldDB" id="A0A420VWD1"/>
<dbReference type="InterPro" id="IPR027417">
    <property type="entry name" value="P-loop_NTPase"/>
</dbReference>
<dbReference type="RefSeq" id="WP_121125187.1">
    <property type="nucleotide sequence ID" value="NZ_RBWS01000011.1"/>
</dbReference>
<proteinExistence type="predicted"/>
<evidence type="ECO:0000256" key="1">
    <source>
        <dbReference type="ARBA" id="ARBA00022741"/>
    </source>
</evidence>
<evidence type="ECO:0000256" key="2">
    <source>
        <dbReference type="ARBA" id="ARBA00022840"/>
    </source>
</evidence>
<dbReference type="GO" id="GO:0005524">
    <property type="term" value="F:ATP binding"/>
    <property type="evidence" value="ECO:0007669"/>
    <property type="project" value="UniProtKB-KW"/>
</dbReference>
<dbReference type="GO" id="GO:0030983">
    <property type="term" value="F:mismatched DNA binding"/>
    <property type="evidence" value="ECO:0007669"/>
    <property type="project" value="InterPro"/>
</dbReference>
<dbReference type="GO" id="GO:0006298">
    <property type="term" value="P:mismatch repair"/>
    <property type="evidence" value="ECO:0007669"/>
    <property type="project" value="InterPro"/>
</dbReference>
<organism evidence="5 6">
    <name type="scientific">Sphingobacterium puteale</name>
    <dbReference type="NCBI Taxonomy" id="2420510"/>
    <lineage>
        <taxon>Bacteria</taxon>
        <taxon>Pseudomonadati</taxon>
        <taxon>Bacteroidota</taxon>
        <taxon>Sphingobacteriia</taxon>
        <taxon>Sphingobacteriales</taxon>
        <taxon>Sphingobacteriaceae</taxon>
        <taxon>Sphingobacterium</taxon>
    </lineage>
</organism>
<dbReference type="PANTHER" id="PTHR11361">
    <property type="entry name" value="DNA MISMATCH REPAIR PROTEIN MUTS FAMILY MEMBER"/>
    <property type="match status" value="1"/>
</dbReference>
<dbReference type="PANTHER" id="PTHR11361:SF99">
    <property type="entry name" value="DNA MISMATCH REPAIR PROTEIN"/>
    <property type="match status" value="1"/>
</dbReference>
<keyword evidence="3" id="KW-0238">DNA-binding</keyword>
<dbReference type="Pfam" id="PF05192">
    <property type="entry name" value="MutS_III"/>
    <property type="match status" value="1"/>
</dbReference>